<evidence type="ECO:0000313" key="3">
    <source>
        <dbReference type="Proteomes" id="UP001054902"/>
    </source>
</evidence>
<organism evidence="2 3">
    <name type="scientific">Chaetoceros tenuissimus</name>
    <dbReference type="NCBI Taxonomy" id="426638"/>
    <lineage>
        <taxon>Eukaryota</taxon>
        <taxon>Sar</taxon>
        <taxon>Stramenopiles</taxon>
        <taxon>Ochrophyta</taxon>
        <taxon>Bacillariophyta</taxon>
        <taxon>Coscinodiscophyceae</taxon>
        <taxon>Chaetocerotophycidae</taxon>
        <taxon>Chaetocerotales</taxon>
        <taxon>Chaetocerotaceae</taxon>
        <taxon>Chaetoceros</taxon>
    </lineage>
</organism>
<name>A0AAD3CJ43_9STRA</name>
<sequence length="290" mass="33937">MINPKRSMKSDMLLSSPIPSYRLKVEHMNCDNTFQKAKRVLREAREQRSRSSITRISLRNISRRHSPKASRYSPVFSKAETSIERLHPESYPPLRNISPFDAASRSSSQEEEPKTEVRKENRDNGLSEPRINRKMSKLDVADSEVAEIMDELKKHDCFNTSKYKSSVQSNDQKTLTDSIIDFLDKYDNTMRKCRRRRKSILSSKYKEDEMAKVKDSSLSKYAKSRTRNVRFNLNVECHQLGEDDLQSYNEGRKANWKQKEVKGILRNSRIYSVSCQNKRIRGTTMRNSLR</sequence>
<reference evidence="2 3" key="1">
    <citation type="journal article" date="2021" name="Sci. Rep.">
        <title>The genome of the diatom Chaetoceros tenuissimus carries an ancient integrated fragment of an extant virus.</title>
        <authorList>
            <person name="Hongo Y."/>
            <person name="Kimura K."/>
            <person name="Takaki Y."/>
            <person name="Yoshida Y."/>
            <person name="Baba S."/>
            <person name="Kobayashi G."/>
            <person name="Nagasaki K."/>
            <person name="Hano T."/>
            <person name="Tomaru Y."/>
        </authorList>
    </citation>
    <scope>NUCLEOTIDE SEQUENCE [LARGE SCALE GENOMIC DNA]</scope>
    <source>
        <strain evidence="2 3">NIES-3715</strain>
    </source>
</reference>
<evidence type="ECO:0000256" key="1">
    <source>
        <dbReference type="SAM" id="MobiDB-lite"/>
    </source>
</evidence>
<accession>A0AAD3CJ43</accession>
<protein>
    <submittedName>
        <fullName evidence="2">Uncharacterized protein</fullName>
    </submittedName>
</protein>
<gene>
    <name evidence="2" type="ORF">CTEN210_03477</name>
</gene>
<feature type="region of interest" description="Disordered" evidence="1">
    <location>
        <begin position="43"/>
        <end position="133"/>
    </location>
</feature>
<feature type="compositionally biased region" description="Basic and acidic residues" evidence="1">
    <location>
        <begin position="111"/>
        <end position="125"/>
    </location>
</feature>
<proteinExistence type="predicted"/>
<keyword evidence="3" id="KW-1185">Reference proteome</keyword>
<feature type="compositionally biased region" description="Low complexity" evidence="1">
    <location>
        <begin position="50"/>
        <end position="60"/>
    </location>
</feature>
<evidence type="ECO:0000313" key="2">
    <source>
        <dbReference type="EMBL" id="GFH47002.1"/>
    </source>
</evidence>
<dbReference type="Proteomes" id="UP001054902">
    <property type="component" value="Unassembled WGS sequence"/>
</dbReference>
<comment type="caution">
    <text evidence="2">The sequence shown here is derived from an EMBL/GenBank/DDBJ whole genome shotgun (WGS) entry which is preliminary data.</text>
</comment>
<dbReference type="EMBL" id="BLLK01000022">
    <property type="protein sequence ID" value="GFH47002.1"/>
    <property type="molecule type" value="Genomic_DNA"/>
</dbReference>
<dbReference type="AlphaFoldDB" id="A0AAD3CJ43"/>